<gene>
    <name evidence="1" type="ORF">NU08_4506</name>
</gene>
<protein>
    <submittedName>
        <fullName evidence="1">Uncharacterized protein</fullName>
    </submittedName>
</protein>
<dbReference type="AlphaFoldDB" id="A0A444VSD8"/>
<sequence length="181" mass="21670">MPKQMDFEVLKIRKIDSSTGNFKLHEDYILSYDHFDGWSERLLSLGIYVDIIFECKVRLHFLDKNMARIEKQFECEIPPEIKTSILGIINLDQIVLKHYYADMFLEDETRQNYVINHSGKSHNITIGTLLKKLQPENSSEELFFNLIDLFKKWREEFYHECLKELAPSDQIPINEKRKRKR</sequence>
<dbReference type="Proteomes" id="UP000290433">
    <property type="component" value="Unassembled WGS sequence"/>
</dbReference>
<proteinExistence type="predicted"/>
<reference evidence="1 2" key="1">
    <citation type="submission" date="2014-12" db="EMBL/GenBank/DDBJ databases">
        <title>Genome sequence of Flavobacterium anhuiense RCM74.</title>
        <authorList>
            <person name="Kim J.F."/>
            <person name="Song J.Y."/>
            <person name="Kwak M.-J."/>
            <person name="Lee S.-W."/>
        </authorList>
    </citation>
    <scope>NUCLEOTIDE SEQUENCE [LARGE SCALE GENOMIC DNA]</scope>
    <source>
        <strain evidence="1 2">RCM74</strain>
    </source>
</reference>
<dbReference type="EMBL" id="JUIV01000032">
    <property type="protein sequence ID" value="RYJ36440.1"/>
    <property type="molecule type" value="Genomic_DNA"/>
</dbReference>
<accession>A0A444VSD8</accession>
<comment type="caution">
    <text evidence="1">The sequence shown here is derived from an EMBL/GenBank/DDBJ whole genome shotgun (WGS) entry which is preliminary data.</text>
</comment>
<name>A0A444VSD8_9FLAO</name>
<evidence type="ECO:0000313" key="2">
    <source>
        <dbReference type="Proteomes" id="UP000290433"/>
    </source>
</evidence>
<organism evidence="1 2">
    <name type="scientific">Flavobacterium anhuiense</name>
    <dbReference type="NCBI Taxonomy" id="459526"/>
    <lineage>
        <taxon>Bacteria</taxon>
        <taxon>Pseudomonadati</taxon>
        <taxon>Bacteroidota</taxon>
        <taxon>Flavobacteriia</taxon>
        <taxon>Flavobacteriales</taxon>
        <taxon>Flavobacteriaceae</taxon>
        <taxon>Flavobacterium</taxon>
    </lineage>
</organism>
<evidence type="ECO:0000313" key="1">
    <source>
        <dbReference type="EMBL" id="RYJ36440.1"/>
    </source>
</evidence>
<dbReference type="RefSeq" id="WP_165352500.1">
    <property type="nucleotide sequence ID" value="NZ_JUIV01000032.1"/>
</dbReference>